<dbReference type="PANTHER" id="PTHR42711:SF5">
    <property type="entry name" value="ABC TRANSPORTER ATP-BINDING PROTEIN NATA"/>
    <property type="match status" value="1"/>
</dbReference>
<dbReference type="InterPro" id="IPR003439">
    <property type="entry name" value="ABC_transporter-like_ATP-bd"/>
</dbReference>
<sequence length="233" mass="26068">MQIDIKNACKAYEGNVVLNVAEFTFKPGKIYAILGLNGSGKSTLLNCIAGICNLSSGYIVYNEKFKLKDIRKSISIVSQKPYLFNSSVRDNIVSGLRFRKMNVDDINKRLTKYTNHFSIDKLLNKNCKKLSGGEGAKAAMLRTIVLETDVVLLDEPTAAMDVESTLEAEKLIKSIVSGNKTVIMVTHDLYQAERVADYVIFMDKGKIIEHGTKEKVFKYPEHPLVRTILNRGN</sequence>
<keyword evidence="2" id="KW-0813">Transport</keyword>
<dbReference type="GO" id="GO:0005524">
    <property type="term" value="F:ATP binding"/>
    <property type="evidence" value="ECO:0007669"/>
    <property type="project" value="UniProtKB-KW"/>
</dbReference>
<dbReference type="PANTHER" id="PTHR42711">
    <property type="entry name" value="ABC TRANSPORTER ATP-BINDING PROTEIN"/>
    <property type="match status" value="1"/>
</dbReference>
<evidence type="ECO:0000259" key="5">
    <source>
        <dbReference type="PROSITE" id="PS50893"/>
    </source>
</evidence>
<evidence type="ECO:0000256" key="2">
    <source>
        <dbReference type="ARBA" id="ARBA00022448"/>
    </source>
</evidence>
<dbReference type="InterPro" id="IPR003593">
    <property type="entry name" value="AAA+_ATPase"/>
</dbReference>
<dbReference type="Pfam" id="PF00005">
    <property type="entry name" value="ABC_tran"/>
    <property type="match status" value="1"/>
</dbReference>
<evidence type="ECO:0000256" key="3">
    <source>
        <dbReference type="ARBA" id="ARBA00022741"/>
    </source>
</evidence>
<evidence type="ECO:0000313" key="6">
    <source>
        <dbReference type="EMBL" id="MBI6872516.1"/>
    </source>
</evidence>
<evidence type="ECO:0000313" key="7">
    <source>
        <dbReference type="Proteomes" id="UP000622687"/>
    </source>
</evidence>
<evidence type="ECO:0000256" key="1">
    <source>
        <dbReference type="ARBA" id="ARBA00005417"/>
    </source>
</evidence>
<evidence type="ECO:0000256" key="4">
    <source>
        <dbReference type="ARBA" id="ARBA00022840"/>
    </source>
</evidence>
<proteinExistence type="inferred from homology"/>
<dbReference type="InterPro" id="IPR027417">
    <property type="entry name" value="P-loop_NTPase"/>
</dbReference>
<reference evidence="6" key="1">
    <citation type="submission" date="2020-12" db="EMBL/GenBank/DDBJ databases">
        <title>Clostridium thailandense sp. nov., a novel acetogenic bacterium isolated from peat land soil in Thailand.</title>
        <authorList>
            <person name="Chaikitkaew S."/>
            <person name="Birkeland N.K."/>
        </authorList>
    </citation>
    <scope>NUCLEOTIDE SEQUENCE</scope>
    <source>
        <strain evidence="6">DSM 17425</strain>
    </source>
</reference>
<keyword evidence="3" id="KW-0547">Nucleotide-binding</keyword>
<comment type="caution">
    <text evidence="6">The sequence shown here is derived from an EMBL/GenBank/DDBJ whole genome shotgun (WGS) entry which is preliminary data.</text>
</comment>
<protein>
    <submittedName>
        <fullName evidence="6">Energy-coupling factor ABC transporter ATP-binding protein</fullName>
    </submittedName>
</protein>
<dbReference type="SUPFAM" id="SSF52540">
    <property type="entry name" value="P-loop containing nucleoside triphosphate hydrolases"/>
    <property type="match status" value="1"/>
</dbReference>
<keyword evidence="7" id="KW-1185">Reference proteome</keyword>
<organism evidence="6 7">
    <name type="scientific">Clostridium aciditolerans</name>
    <dbReference type="NCBI Taxonomy" id="339861"/>
    <lineage>
        <taxon>Bacteria</taxon>
        <taxon>Bacillati</taxon>
        <taxon>Bacillota</taxon>
        <taxon>Clostridia</taxon>
        <taxon>Eubacteriales</taxon>
        <taxon>Clostridiaceae</taxon>
        <taxon>Clostridium</taxon>
    </lineage>
</organism>
<dbReference type="Gene3D" id="3.40.50.300">
    <property type="entry name" value="P-loop containing nucleotide triphosphate hydrolases"/>
    <property type="match status" value="1"/>
</dbReference>
<dbReference type="Proteomes" id="UP000622687">
    <property type="component" value="Unassembled WGS sequence"/>
</dbReference>
<gene>
    <name evidence="6" type="ORF">I6U51_07300</name>
</gene>
<name>A0A934HZV5_9CLOT</name>
<feature type="domain" description="ABC transporter" evidence="5">
    <location>
        <begin position="3"/>
        <end position="229"/>
    </location>
</feature>
<dbReference type="AlphaFoldDB" id="A0A934HZV5"/>
<comment type="similarity">
    <text evidence="1">Belongs to the ABC transporter superfamily.</text>
</comment>
<keyword evidence="4 6" id="KW-0067">ATP-binding</keyword>
<dbReference type="EMBL" id="JAEEGB010000007">
    <property type="protein sequence ID" value="MBI6872516.1"/>
    <property type="molecule type" value="Genomic_DNA"/>
</dbReference>
<dbReference type="SMART" id="SM00382">
    <property type="entry name" value="AAA"/>
    <property type="match status" value="1"/>
</dbReference>
<accession>A0A934HZV5</accession>
<dbReference type="GO" id="GO:0016887">
    <property type="term" value="F:ATP hydrolysis activity"/>
    <property type="evidence" value="ECO:0007669"/>
    <property type="project" value="InterPro"/>
</dbReference>
<dbReference type="PROSITE" id="PS50893">
    <property type="entry name" value="ABC_TRANSPORTER_2"/>
    <property type="match status" value="1"/>
</dbReference>
<dbReference type="InterPro" id="IPR050763">
    <property type="entry name" value="ABC_transporter_ATP-binding"/>
</dbReference>
<dbReference type="RefSeq" id="WP_211142023.1">
    <property type="nucleotide sequence ID" value="NZ_JAEEGB010000007.1"/>
</dbReference>